<evidence type="ECO:0000256" key="1">
    <source>
        <dbReference type="ARBA" id="ARBA00005964"/>
    </source>
</evidence>
<evidence type="ECO:0000256" key="5">
    <source>
        <dbReference type="ARBA" id="ARBA00023180"/>
    </source>
</evidence>
<dbReference type="Pfam" id="PF00135">
    <property type="entry name" value="COesterase"/>
    <property type="match status" value="1"/>
</dbReference>
<comment type="similarity">
    <text evidence="1 6">Belongs to the type-B carboxylesterase/lipase family.</text>
</comment>
<keyword evidence="5" id="KW-0325">Glycoprotein</keyword>
<keyword evidence="6" id="KW-0732">Signal</keyword>
<feature type="domain" description="Carboxylesterase type B" evidence="7">
    <location>
        <begin position="21"/>
        <end position="541"/>
    </location>
</feature>
<feature type="signal peptide" evidence="6">
    <location>
        <begin position="1"/>
        <end position="19"/>
    </location>
</feature>
<dbReference type="InterPro" id="IPR002018">
    <property type="entry name" value="CarbesteraseB"/>
</dbReference>
<keyword evidence="2" id="KW-0719">Serine esterase</keyword>
<dbReference type="AlphaFoldDB" id="A0A8S4S2Y3"/>
<sequence>MFSTVVYLILAIILQNAAAVSVRVEQGKLRGEQKWTITGDKLYNSFKGIPYAAPPIGKFRFKAPQPAPYWKGIRNATEYGNVCPQYDVLRSALTPGSEDCLFMNVYTTCMNPSSLLPVLVVVHGGKFIWGSGNDDIYGPDFIVDSSDIVMVTFNYRIDHLGFLSLDTAEAPGNAGMKDQIAALRWVKRNIKNFGGDPNRVTIMGESSGAMSVTYLALSPMSQGLFQRVISMSGVAISEFTVAFEPQRRAFALAKSLGFVTTNTTELFEFLQSVPAVDLINTNTPIVAAEDYIIPVKMLYSWPVVEKDFGQERFLIEPPDVSVRKGRSNVDMFLGFTSGEGVFFIPEIEEFPVIENFDRYPEVLTPKDILYRSMSELHLKLADYIKEYYTGSKRMSLNTVPQVVEFVSHSFIYSIISYANLLSNYSPNDNIYMYEFTGMSERNKFSQLGTKYGITGVSHFDDIMYVFNANLFNFPLNKNATSYKMIRQMCSLLTNFAMHGNPTPDASLGVTWPKYNKNSREYIEIGEDLTLSANPRQTMVDFYDFIYEVAGTKKLY</sequence>
<accession>A0A8S4S2Y3</accession>
<dbReference type="GO" id="GO:0052689">
    <property type="term" value="F:carboxylic ester hydrolase activity"/>
    <property type="evidence" value="ECO:0007669"/>
    <property type="project" value="UniProtKB-KW"/>
</dbReference>
<dbReference type="Proteomes" id="UP000838756">
    <property type="component" value="Unassembled WGS sequence"/>
</dbReference>
<dbReference type="InterPro" id="IPR029058">
    <property type="entry name" value="AB_hydrolase_fold"/>
</dbReference>
<comment type="caution">
    <text evidence="8">The sequence shown here is derived from an EMBL/GenBank/DDBJ whole genome shotgun (WGS) entry which is preliminary data.</text>
</comment>
<keyword evidence="9" id="KW-1185">Reference proteome</keyword>
<evidence type="ECO:0000256" key="2">
    <source>
        <dbReference type="ARBA" id="ARBA00022487"/>
    </source>
</evidence>
<dbReference type="PANTHER" id="PTHR43142">
    <property type="entry name" value="CARBOXYLIC ESTER HYDROLASE"/>
    <property type="match status" value="1"/>
</dbReference>
<feature type="chain" id="PRO_5035960356" description="Carboxylic ester hydrolase" evidence="6">
    <location>
        <begin position="20"/>
        <end position="555"/>
    </location>
</feature>
<evidence type="ECO:0000256" key="6">
    <source>
        <dbReference type="RuleBase" id="RU361235"/>
    </source>
</evidence>
<dbReference type="PANTHER" id="PTHR43142:SF1">
    <property type="entry name" value="CARBOXYLIC ESTER HYDROLASE"/>
    <property type="match status" value="1"/>
</dbReference>
<proteinExistence type="inferred from homology"/>
<keyword evidence="3 6" id="KW-0378">Hydrolase</keyword>
<evidence type="ECO:0000313" key="9">
    <source>
        <dbReference type="Proteomes" id="UP000838756"/>
    </source>
</evidence>
<dbReference type="SUPFAM" id="SSF53474">
    <property type="entry name" value="alpha/beta-Hydrolases"/>
    <property type="match status" value="1"/>
</dbReference>
<protein>
    <recommendedName>
        <fullName evidence="6">Carboxylic ester hydrolase</fullName>
        <ecNumber evidence="6">3.1.1.-</ecNumber>
    </recommendedName>
</protein>
<dbReference type="InterPro" id="IPR019826">
    <property type="entry name" value="Carboxylesterase_B_AS"/>
</dbReference>
<dbReference type="PROSITE" id="PS00122">
    <property type="entry name" value="CARBOXYLESTERASE_B_1"/>
    <property type="match status" value="1"/>
</dbReference>
<evidence type="ECO:0000256" key="4">
    <source>
        <dbReference type="ARBA" id="ARBA00023157"/>
    </source>
</evidence>
<evidence type="ECO:0000259" key="7">
    <source>
        <dbReference type="Pfam" id="PF00135"/>
    </source>
</evidence>
<evidence type="ECO:0000256" key="3">
    <source>
        <dbReference type="ARBA" id="ARBA00022801"/>
    </source>
</evidence>
<dbReference type="OrthoDB" id="19653at2759"/>
<name>A0A8S4S2Y3_9NEOP</name>
<gene>
    <name evidence="8" type="primary">jg12247</name>
    <name evidence="8" type="ORF">PAEG_LOCUS21659</name>
</gene>
<keyword evidence="4" id="KW-1015">Disulfide bond</keyword>
<evidence type="ECO:0000313" key="8">
    <source>
        <dbReference type="EMBL" id="CAH2247888.1"/>
    </source>
</evidence>
<dbReference type="EMBL" id="CAKXAJ010025965">
    <property type="protein sequence ID" value="CAH2247888.1"/>
    <property type="molecule type" value="Genomic_DNA"/>
</dbReference>
<dbReference type="Gene3D" id="3.40.50.1820">
    <property type="entry name" value="alpha/beta hydrolase"/>
    <property type="match status" value="1"/>
</dbReference>
<dbReference type="EC" id="3.1.1.-" evidence="6"/>
<reference evidence="8" key="1">
    <citation type="submission" date="2022-03" db="EMBL/GenBank/DDBJ databases">
        <authorList>
            <person name="Lindestad O."/>
        </authorList>
    </citation>
    <scope>NUCLEOTIDE SEQUENCE</scope>
</reference>
<organism evidence="8 9">
    <name type="scientific">Pararge aegeria aegeria</name>
    <dbReference type="NCBI Taxonomy" id="348720"/>
    <lineage>
        <taxon>Eukaryota</taxon>
        <taxon>Metazoa</taxon>
        <taxon>Ecdysozoa</taxon>
        <taxon>Arthropoda</taxon>
        <taxon>Hexapoda</taxon>
        <taxon>Insecta</taxon>
        <taxon>Pterygota</taxon>
        <taxon>Neoptera</taxon>
        <taxon>Endopterygota</taxon>
        <taxon>Lepidoptera</taxon>
        <taxon>Glossata</taxon>
        <taxon>Ditrysia</taxon>
        <taxon>Papilionoidea</taxon>
        <taxon>Nymphalidae</taxon>
        <taxon>Satyrinae</taxon>
        <taxon>Satyrini</taxon>
        <taxon>Parargina</taxon>
        <taxon>Pararge</taxon>
    </lineage>
</organism>